<gene>
    <name evidence="1" type="ORF">X975_22616</name>
</gene>
<dbReference type="OrthoDB" id="6425325at2759"/>
<dbReference type="AlphaFoldDB" id="A0A087UP11"/>
<evidence type="ECO:0000313" key="2">
    <source>
        <dbReference type="Proteomes" id="UP000054359"/>
    </source>
</evidence>
<accession>A0A087UP11</accession>
<keyword evidence="2" id="KW-1185">Reference proteome</keyword>
<evidence type="ECO:0000313" key="1">
    <source>
        <dbReference type="EMBL" id="KFM79100.1"/>
    </source>
</evidence>
<dbReference type="Proteomes" id="UP000054359">
    <property type="component" value="Unassembled WGS sequence"/>
</dbReference>
<proteinExistence type="predicted"/>
<sequence>MREVCTHSPLRHDSKQIGSLNKIVEIDESLFTKRKNQVGCILGYLRDSAERSTNVSLSRFPIKIQQL</sequence>
<dbReference type="EMBL" id="KK120812">
    <property type="protein sequence ID" value="KFM79100.1"/>
    <property type="molecule type" value="Genomic_DNA"/>
</dbReference>
<reference evidence="1 2" key="1">
    <citation type="submission" date="2013-11" db="EMBL/GenBank/DDBJ databases">
        <title>Genome sequencing of Stegodyphus mimosarum.</title>
        <authorList>
            <person name="Bechsgaard J."/>
        </authorList>
    </citation>
    <scope>NUCLEOTIDE SEQUENCE [LARGE SCALE GENOMIC DNA]</scope>
</reference>
<name>A0A087UP11_STEMI</name>
<feature type="non-terminal residue" evidence="1">
    <location>
        <position position="67"/>
    </location>
</feature>
<protein>
    <submittedName>
        <fullName evidence="1">Uncharacterized protein</fullName>
    </submittedName>
</protein>
<organism evidence="1 2">
    <name type="scientific">Stegodyphus mimosarum</name>
    <name type="common">African social velvet spider</name>
    <dbReference type="NCBI Taxonomy" id="407821"/>
    <lineage>
        <taxon>Eukaryota</taxon>
        <taxon>Metazoa</taxon>
        <taxon>Ecdysozoa</taxon>
        <taxon>Arthropoda</taxon>
        <taxon>Chelicerata</taxon>
        <taxon>Arachnida</taxon>
        <taxon>Araneae</taxon>
        <taxon>Araneomorphae</taxon>
        <taxon>Entelegynae</taxon>
        <taxon>Eresoidea</taxon>
        <taxon>Eresidae</taxon>
        <taxon>Stegodyphus</taxon>
    </lineage>
</organism>